<evidence type="ECO:0000313" key="5">
    <source>
        <dbReference type="EMBL" id="KAK3578370.1"/>
    </source>
</evidence>
<keyword evidence="2" id="KW-1133">Transmembrane helix</keyword>
<dbReference type="Pfam" id="PF01683">
    <property type="entry name" value="EB"/>
    <property type="match status" value="1"/>
</dbReference>
<feature type="compositionally biased region" description="Low complexity" evidence="1">
    <location>
        <begin position="491"/>
        <end position="509"/>
    </location>
</feature>
<feature type="region of interest" description="Disordered" evidence="1">
    <location>
        <begin position="1383"/>
        <end position="1421"/>
    </location>
</feature>
<dbReference type="InterPro" id="IPR000742">
    <property type="entry name" value="EGF"/>
</dbReference>
<feature type="compositionally biased region" description="Low complexity" evidence="1">
    <location>
        <begin position="1487"/>
        <end position="1558"/>
    </location>
</feature>
<feature type="region of interest" description="Disordered" evidence="1">
    <location>
        <begin position="1268"/>
        <end position="1290"/>
    </location>
</feature>
<feature type="compositionally biased region" description="Low complexity" evidence="1">
    <location>
        <begin position="1447"/>
        <end position="1466"/>
    </location>
</feature>
<feature type="domain" description="EGF-like" evidence="4">
    <location>
        <begin position="78"/>
        <end position="113"/>
    </location>
</feature>
<name>A0AAE0VIV6_9BIVA</name>
<feature type="compositionally biased region" description="Low complexity" evidence="1">
    <location>
        <begin position="1385"/>
        <end position="1421"/>
    </location>
</feature>
<keyword evidence="3" id="KW-0732">Signal</keyword>
<comment type="caution">
    <text evidence="5">The sequence shown here is derived from an EMBL/GenBank/DDBJ whole genome shotgun (WGS) entry which is preliminary data.</text>
</comment>
<feature type="signal peptide" evidence="3">
    <location>
        <begin position="1"/>
        <end position="25"/>
    </location>
</feature>
<feature type="region of interest" description="Disordered" evidence="1">
    <location>
        <begin position="1779"/>
        <end position="1808"/>
    </location>
</feature>
<keyword evidence="2" id="KW-0812">Transmembrane</keyword>
<dbReference type="Proteomes" id="UP001195483">
    <property type="component" value="Unassembled WGS sequence"/>
</dbReference>
<reference evidence="5" key="1">
    <citation type="journal article" date="2021" name="Genome Biol. Evol.">
        <title>A High-Quality Reference Genome for a Parasitic Bivalve with Doubly Uniparental Inheritance (Bivalvia: Unionida).</title>
        <authorList>
            <person name="Smith C.H."/>
        </authorList>
    </citation>
    <scope>NUCLEOTIDE SEQUENCE</scope>
    <source>
        <strain evidence="5">CHS0354</strain>
    </source>
</reference>
<feature type="domain" description="EGF-like" evidence="4">
    <location>
        <begin position="31"/>
        <end position="70"/>
    </location>
</feature>
<keyword evidence="2" id="KW-0472">Membrane</keyword>
<evidence type="ECO:0000259" key="4">
    <source>
        <dbReference type="SMART" id="SM00181"/>
    </source>
</evidence>
<reference evidence="5" key="3">
    <citation type="submission" date="2023-05" db="EMBL/GenBank/DDBJ databases">
        <authorList>
            <person name="Smith C.H."/>
        </authorList>
    </citation>
    <scope>NUCLEOTIDE SEQUENCE</scope>
    <source>
        <strain evidence="5">CHS0354</strain>
        <tissue evidence="5">Mantle</tissue>
    </source>
</reference>
<sequence>MHLSKVSQAILPLLVLGFLTCKCESADVYGTCSGHADCPSNARCRPNSCDGYICLCDEGFVASQDRRRCMKASWIGDPCFNLTSRCVSLFAVCLEGTCRCLDSFVETNDGRCKLPGSSFVGESCAKCEYPTHCVSGVCRCVDNYRPLAVDEYWVNPLSTLQCHPQSYALNKCNGTEIPAPLPLQVLTRSTPIYPEREISGKTQSAVFGSCTSTKECPKFAKCKPGSCDGFLCICDSGFIASEDRFSCLRARRMAEACNSLTDRCMSPFSSCTNSFCECLDIFQPTRDGRCKLPGNNFLGEPCVNSEQCEYPSKCVNGSCVCVEPYREITHEEFWMDPMITSQCRPIGFSVWKCNGTQLDIPKEVSSRQAMTANNRTAIPIDSSVRTTTEGYRSFSQFHPSNYIPKFLSAYDANNLQVISISTPLLLTTKTLEKHVNLNRSVDVSESRNLISLTPSEVNMDVRDWSTAGDQDAQEYTTSRSKLGQNSESPKSTANLTNSSNTTFNGNLTSHSQMNVNNNSFDQTGLIDRLSRSGILRLFDDRIRMKFSIGSFANSNTNSSKTIVSYSSTLPTKSTADSMTTKDDVTLKNRTDLPVDLWNKSINATDKMKTLFMSQTSFRIGTLSQSTHSLIEPVGNDPTYSMDGKGYEKKDNWQSTTYTSTRQDSFFKNTNDQLFLVGHISNTTKFNHVTPITVTNLPLPYKMPTTEIYSSFSEVTKGFTEVSSSIKTEPIEGNTIYSIPAQTRNSVLSTPLLSSQNTATLSSLQKGLDIPERAKIPSNTNEDNDLISVLMSQNTYDEEITTHLPNDFIDTRSVPVEITNAGGNLFLNNLGGFSRMLNGVLVNIPTETTSNMATQVATTKSRIKLNQPTFHENNIIIHMNAESNETGKHVEAREDIYAEPSLTRTSLNNTMFHEIQNATVRKESNSTLPFATNRLIETVTETSKTSKTTTVDTSMAMDTSAATTDQSDVNGTISTETVVANTPQGDSNVILLRPITLRNGLPSRPVTLHTAHVIDAHSSNNSLNVSTLNDATQSDKNNAREMSTVRIGLRYYTSVNVSEYLATNINNSFEPNVTQTELFDVLSNEIAKLGLGFGQSTSTMRKTTFNATSDTSHVHRNTNANKLTEPFKRNDFSVTFGQPYVESSDVHLETTNSSDTYTKAKPDEFKDIALEDVVTSTAITATRGFIGETTFNINNFVEQIPAESLSNSMPLYKDSSSTLSVIETPSTSTLSIAESPSTSTLSISEISSTSTLATVKTPSTLSLEIADTPGTSTLATTETASRSTSPTAVTPNTSTLDIAEIPSALTLSIAEAPRTVTLTLPETPDTSTLATADTASTLSLDNAETPRTSKLTVAENRAKSMLHTTETPRITTLTLADTHSTSNLITTETPSTSMFTTETPSTSMLTTTETPSTSMLTTTETPSISNLATTEAPSTLMLTTTDITSTSMLTTTETPSTSNLTTTETPSRSMLTTTETPSSSDLATTEAPSTSMLTTTETPSTSMLTTTATPSTSTLTTTETPSTLILTTTETNSTSNLATTETPSTSMLTTTETPSTSMLTTAETPNISNLATTEAPNTSMLTTTETPSTSMLTTTETPSTSMLTTTETPSTSNLATTKAPSTSMLTTTETPNTSNLTTTKTPSTSTLTTTETPSTSTFSTAETPSTSMLATAKTTSTSTLTTAGTPNTSTLNTTETPISSRKAYHSTGKQDTKNVTNSKQDTTVVKNVQKEITATERKPDLILQKSNSDNSILIPLNIAGIVAVAVLATLIALALRSRKRQQTKQELNKHSTRSSSVSGDSGGSQVPIRIPRPSVKYEPYYVKNGWRTISTSFSSMPSNVIRHVVPWQEQSDPSSERIFADFEA</sequence>
<evidence type="ECO:0000313" key="6">
    <source>
        <dbReference type="Proteomes" id="UP001195483"/>
    </source>
</evidence>
<feature type="compositionally biased region" description="Polar residues" evidence="1">
    <location>
        <begin position="1467"/>
        <end position="1486"/>
    </location>
</feature>
<feature type="compositionally biased region" description="Low complexity" evidence="1">
    <location>
        <begin position="1619"/>
        <end position="1695"/>
    </location>
</feature>
<reference evidence="5" key="2">
    <citation type="journal article" date="2021" name="Genome Biol. Evol.">
        <title>Developing a high-quality reference genome for a parasitic bivalve with doubly uniparental inheritance (Bivalvia: Unionida).</title>
        <authorList>
            <person name="Smith C.H."/>
        </authorList>
    </citation>
    <scope>NUCLEOTIDE SEQUENCE</scope>
    <source>
        <strain evidence="5">CHS0354</strain>
        <tissue evidence="5">Mantle</tissue>
    </source>
</reference>
<dbReference type="EMBL" id="JAEAOA010001516">
    <property type="protein sequence ID" value="KAK3578370.1"/>
    <property type="molecule type" value="Genomic_DNA"/>
</dbReference>
<feature type="region of interest" description="Disordered" evidence="1">
    <location>
        <begin position="1578"/>
        <end position="1714"/>
    </location>
</feature>
<evidence type="ECO:0000256" key="1">
    <source>
        <dbReference type="SAM" id="MobiDB-lite"/>
    </source>
</evidence>
<accession>A0AAE0VIV6</accession>
<dbReference type="SMART" id="SM00181">
    <property type="entry name" value="EGF"/>
    <property type="match status" value="3"/>
</dbReference>
<gene>
    <name evidence="5" type="ORF">CHS0354_025465</name>
</gene>
<organism evidence="5 6">
    <name type="scientific">Potamilus streckersoni</name>
    <dbReference type="NCBI Taxonomy" id="2493646"/>
    <lineage>
        <taxon>Eukaryota</taxon>
        <taxon>Metazoa</taxon>
        <taxon>Spiralia</taxon>
        <taxon>Lophotrochozoa</taxon>
        <taxon>Mollusca</taxon>
        <taxon>Bivalvia</taxon>
        <taxon>Autobranchia</taxon>
        <taxon>Heteroconchia</taxon>
        <taxon>Palaeoheterodonta</taxon>
        <taxon>Unionida</taxon>
        <taxon>Unionoidea</taxon>
        <taxon>Unionidae</taxon>
        <taxon>Ambleminae</taxon>
        <taxon>Lampsilini</taxon>
        <taxon>Potamilus</taxon>
    </lineage>
</organism>
<feature type="compositionally biased region" description="Polar residues" evidence="1">
    <location>
        <begin position="473"/>
        <end position="490"/>
    </location>
</feature>
<protein>
    <recommendedName>
        <fullName evidence="4">EGF-like domain-containing protein</fullName>
    </recommendedName>
</protein>
<evidence type="ECO:0000256" key="2">
    <source>
        <dbReference type="SAM" id="Phobius"/>
    </source>
</evidence>
<feature type="transmembrane region" description="Helical" evidence="2">
    <location>
        <begin position="1751"/>
        <end position="1774"/>
    </location>
</feature>
<feature type="domain" description="EGF-like" evidence="4">
    <location>
        <begin position="215"/>
        <end position="248"/>
    </location>
</feature>
<feature type="compositionally biased region" description="Low complexity" evidence="1">
    <location>
        <begin position="1578"/>
        <end position="1611"/>
    </location>
</feature>
<keyword evidence="6" id="KW-1185">Reference proteome</keyword>
<feature type="region of interest" description="Disordered" evidence="1">
    <location>
        <begin position="467"/>
        <end position="515"/>
    </location>
</feature>
<feature type="region of interest" description="Disordered" evidence="1">
    <location>
        <begin position="1447"/>
        <end position="1558"/>
    </location>
</feature>
<dbReference type="InterPro" id="IPR006149">
    <property type="entry name" value="EB_dom"/>
</dbReference>
<evidence type="ECO:0000256" key="3">
    <source>
        <dbReference type="SAM" id="SignalP"/>
    </source>
</evidence>
<proteinExistence type="predicted"/>
<feature type="chain" id="PRO_5041954803" description="EGF-like domain-containing protein" evidence="3">
    <location>
        <begin position="26"/>
        <end position="1863"/>
    </location>
</feature>